<name>A0A6V7NKV2_ANACO</name>
<dbReference type="AlphaFoldDB" id="A0A6V7NKV2"/>
<dbReference type="EMBL" id="LR862139">
    <property type="protein sequence ID" value="CAD1819200.1"/>
    <property type="molecule type" value="Genomic_DNA"/>
</dbReference>
<proteinExistence type="predicted"/>
<reference evidence="1" key="1">
    <citation type="submission" date="2020-07" db="EMBL/GenBank/DDBJ databases">
        <authorList>
            <person name="Lin J."/>
        </authorList>
    </citation>
    <scope>NUCLEOTIDE SEQUENCE</scope>
</reference>
<organism evidence="1">
    <name type="scientific">Ananas comosus var. bracteatus</name>
    <name type="common">red pineapple</name>
    <dbReference type="NCBI Taxonomy" id="296719"/>
    <lineage>
        <taxon>Eukaryota</taxon>
        <taxon>Viridiplantae</taxon>
        <taxon>Streptophyta</taxon>
        <taxon>Embryophyta</taxon>
        <taxon>Tracheophyta</taxon>
        <taxon>Spermatophyta</taxon>
        <taxon>Magnoliopsida</taxon>
        <taxon>Liliopsida</taxon>
        <taxon>Poales</taxon>
        <taxon>Bromeliaceae</taxon>
        <taxon>Bromelioideae</taxon>
        <taxon>Ananas</taxon>
    </lineage>
</organism>
<protein>
    <submittedName>
        <fullName evidence="1">Uncharacterized protein</fullName>
    </submittedName>
</protein>
<accession>A0A6V7NKV2</accession>
<evidence type="ECO:0000313" key="1">
    <source>
        <dbReference type="EMBL" id="CAD1819200.1"/>
    </source>
</evidence>
<sequence>MDTATLLEEANKYVRFLEAQVTALQTMPERSARFAPPREPPGSLPCPAAALGRLNRQQLLQVLVNSPVVQDRLYARGLCVFSAEQVASLRCSAERLRPPPLLLPPPPPPPPTTTTTFATEVRLLFQFLRFGFSK</sequence>
<gene>
    <name evidence="1" type="ORF">CB5_LOCUS2411</name>
</gene>